<reference evidence="1 2" key="1">
    <citation type="submission" date="2017-08" db="EMBL/GenBank/DDBJ databases">
        <title>Genome sequences of Ralstonia solanacearum Species Complex (RSSC) isolated from Potato bacterial wilts in Korea.</title>
        <authorList>
            <person name="Cho H."/>
            <person name="Song E.-S."/>
            <person name="Lee Y.K."/>
            <person name="Lee S."/>
            <person name="Lee S.-W."/>
            <person name="Jo A."/>
            <person name="Kim J.-G."/>
            <person name="Hwang I."/>
        </authorList>
    </citation>
    <scope>NUCLEOTIDE SEQUENCE [LARGE SCALE GENOMIC DNA]</scope>
    <source>
        <strain evidence="1 2">T98</strain>
    </source>
</reference>
<evidence type="ECO:0008006" key="3">
    <source>
        <dbReference type="Google" id="ProtNLM"/>
    </source>
</evidence>
<organism evidence="1 2">
    <name type="scientific">Ralstonia solanacearum</name>
    <name type="common">Pseudomonas solanacearum</name>
    <dbReference type="NCBI Taxonomy" id="305"/>
    <lineage>
        <taxon>Bacteria</taxon>
        <taxon>Pseudomonadati</taxon>
        <taxon>Pseudomonadota</taxon>
        <taxon>Betaproteobacteria</taxon>
        <taxon>Burkholderiales</taxon>
        <taxon>Burkholderiaceae</taxon>
        <taxon>Ralstonia</taxon>
        <taxon>Ralstonia solanacearum species complex</taxon>
    </lineage>
</organism>
<accession>A0AAD0S8Y9</accession>
<protein>
    <recommendedName>
        <fullName evidence="3">ATP-binding protein</fullName>
    </recommendedName>
</protein>
<evidence type="ECO:0000313" key="1">
    <source>
        <dbReference type="EMBL" id="AXV82859.1"/>
    </source>
</evidence>
<sequence length="391" mass="42479">MISFSQNATVSNIEEALGQIQEPPNVVRVPVNLRYGGTFGITGALAQFLATWSRSDESAELKLYGNAADADATSALAQEPHGICALYFAKTLAGPTGQQLDVRQALERSVPRILAMQDEQYRDTMGSRGVFLGCFARAKNEFLSPLYATPKRGALLSRSQYVAMTTRAISSISPTAAYQIGDENLAQISHLVFELFKNTDEHGMTDPGGKLYSRNVRGVLFKHIALQHHVPTVGRPASGFGAAMAFVSRVLESKRKFAGEDGKLHATAQTPFIEINVFDTGLGLAKRFSGRDQLEGISVDDEVDIVKRCFQLHETSKEGVDGGSGLTAVLQVLKHLKAFLSLRTGRVHLYQDFSSARAGTIFEPKHWNPSSKQMEEIAGASYSIVIPASQA</sequence>
<dbReference type="Proteomes" id="UP000261758">
    <property type="component" value="Chromosome"/>
</dbReference>
<gene>
    <name evidence="1" type="ORF">CJO77_15690</name>
</gene>
<evidence type="ECO:0000313" key="2">
    <source>
        <dbReference type="Proteomes" id="UP000261758"/>
    </source>
</evidence>
<dbReference type="AlphaFoldDB" id="A0AAD0S8Y9"/>
<name>A0AAD0S8Y9_RALSL</name>
<proteinExistence type="predicted"/>
<dbReference type="EMBL" id="CP022759">
    <property type="protein sequence ID" value="AXV82859.1"/>
    <property type="molecule type" value="Genomic_DNA"/>
</dbReference>
<dbReference type="RefSeq" id="WP_118869958.1">
    <property type="nucleotide sequence ID" value="NZ_CP022759.1"/>
</dbReference>